<dbReference type="InterPro" id="IPR036291">
    <property type="entry name" value="NAD(P)-bd_dom_sf"/>
</dbReference>
<reference evidence="2 3" key="1">
    <citation type="submission" date="2023-05" db="EMBL/GenBank/DDBJ databases">
        <title>Corynebacterium suedekumii sp. nov. and Corynebacterium breve sp. nov. isolated from raw cow's milk.</title>
        <authorList>
            <person name="Baer M.K."/>
            <person name="Mehl L."/>
            <person name="Hellmuth R."/>
            <person name="Marke G."/>
            <person name="Lipski A."/>
        </authorList>
    </citation>
    <scope>NUCLEOTIDE SEQUENCE [LARGE SCALE GENOMIC DNA]</scope>
    <source>
        <strain evidence="2 3">LM112</strain>
    </source>
</reference>
<organism evidence="2 3">
    <name type="scientific">Corynebacterium suedekumii</name>
    <dbReference type="NCBI Taxonomy" id="3049801"/>
    <lineage>
        <taxon>Bacteria</taxon>
        <taxon>Bacillati</taxon>
        <taxon>Actinomycetota</taxon>
        <taxon>Actinomycetes</taxon>
        <taxon>Mycobacteriales</taxon>
        <taxon>Corynebacteriaceae</taxon>
        <taxon>Corynebacterium</taxon>
    </lineage>
</organism>
<name>A0ABY8VK29_9CORY</name>
<dbReference type="RefSeq" id="WP_284874001.1">
    <property type="nucleotide sequence ID" value="NZ_CP126970.1"/>
</dbReference>
<dbReference type="Pfam" id="PF01370">
    <property type="entry name" value="Epimerase"/>
    <property type="match status" value="1"/>
</dbReference>
<keyword evidence="3" id="KW-1185">Reference proteome</keyword>
<evidence type="ECO:0000313" key="3">
    <source>
        <dbReference type="Proteomes" id="UP001238805"/>
    </source>
</evidence>
<dbReference type="Proteomes" id="UP001238805">
    <property type="component" value="Chromosome"/>
</dbReference>
<dbReference type="PANTHER" id="PTHR43245:SF55">
    <property type="entry name" value="NAD(P)-BINDING DOMAIN-CONTAINING PROTEIN"/>
    <property type="match status" value="1"/>
</dbReference>
<evidence type="ECO:0000259" key="1">
    <source>
        <dbReference type="Pfam" id="PF01370"/>
    </source>
</evidence>
<dbReference type="InterPro" id="IPR050177">
    <property type="entry name" value="Lipid_A_modif_metabolic_enz"/>
</dbReference>
<dbReference type="PANTHER" id="PTHR43245">
    <property type="entry name" value="BIFUNCTIONAL POLYMYXIN RESISTANCE PROTEIN ARNA"/>
    <property type="match status" value="1"/>
</dbReference>
<dbReference type="EMBL" id="CP126970">
    <property type="protein sequence ID" value="WIM69407.1"/>
    <property type="molecule type" value="Genomic_DNA"/>
</dbReference>
<feature type="domain" description="NAD-dependent epimerase/dehydratase" evidence="1">
    <location>
        <begin position="3"/>
        <end position="192"/>
    </location>
</feature>
<dbReference type="InterPro" id="IPR001509">
    <property type="entry name" value="Epimerase_deHydtase"/>
</dbReference>
<gene>
    <name evidence="2" type="ORF">QP029_09085</name>
</gene>
<protein>
    <submittedName>
        <fullName evidence="2">NAD-dependent epimerase/dehydratase family protein</fullName>
    </submittedName>
</protein>
<proteinExistence type="predicted"/>
<dbReference type="SUPFAM" id="SSF51735">
    <property type="entry name" value="NAD(P)-binding Rossmann-fold domains"/>
    <property type="match status" value="1"/>
</dbReference>
<evidence type="ECO:0000313" key="2">
    <source>
        <dbReference type="EMBL" id="WIM69407.1"/>
    </source>
</evidence>
<accession>A0ABY8VK29</accession>
<sequence length="551" mass="59227">MRVVVVGATGNAGTAVLRALQDTPEVTDIVGIARRLPDPDTAPYAGCTWESVDIAAASDAADAITDLAEIFRGADAVIHLAWLIQPNDQRELLRRVNVEGTRRVAEAVARSGVPQLVVASSVGAYAPDSAREDRGADTIPPLRDESFPVGGIDSSHYSVDKAAQEDVLDQFCAAHPDIAVARLRPGLIFQADAGSEIQRYFLGGAVPVQLLRTGRLPALTVPKGIYLQAVHADDIGRAYAAAVVKRADGAFNVCADDVLGPQELADIVDHGRFLEIPPALVRAALVTAHKSGLVPADVGWLDMGMQVPLLDNTRAKNELGWQPRVTAADALRELLDGMVAGQGLASPPLRPRNSDEQHVAAVGEPAGAGAAAGDGTAAVNPEDGALTEDLLSLYLSDHLTGATAGVNRIERMADDYQDTPVYARLAALADEIRADRELLRNVIDDLGIRRRPYRQAAAWVGERVGRLKLNGRVVERSPMTLLLETELMRSAVAGKLGGWETLREHASELHLDATVYDRLIEAGHRQLATLDEIHEYARTRALRDDRHTYWT</sequence>
<dbReference type="Gene3D" id="3.40.50.720">
    <property type="entry name" value="NAD(P)-binding Rossmann-like Domain"/>
    <property type="match status" value="1"/>
</dbReference>